<dbReference type="EC" id="2.7.11.1" evidence="1"/>
<proteinExistence type="predicted"/>
<reference evidence="11" key="1">
    <citation type="journal article" date="2019" name="BMC Genomics">
        <title>A new reference genome for Sorghum bicolor reveals high levels of sequence similarity between sweet and grain genotypes: implications for the genetics of sugar metabolism.</title>
        <authorList>
            <person name="Cooper E.A."/>
            <person name="Brenton Z.W."/>
            <person name="Flinn B.S."/>
            <person name="Jenkins J."/>
            <person name="Shu S."/>
            <person name="Flowers D."/>
            <person name="Luo F."/>
            <person name="Wang Y."/>
            <person name="Xia P."/>
            <person name="Barry K."/>
            <person name="Daum C."/>
            <person name="Lipzen A."/>
            <person name="Yoshinaga Y."/>
            <person name="Schmutz J."/>
            <person name="Saski C."/>
            <person name="Vermerris W."/>
            <person name="Kresovich S."/>
        </authorList>
    </citation>
    <scope>NUCLEOTIDE SEQUENCE</scope>
</reference>
<dbReference type="AlphaFoldDB" id="A0A921ULD9"/>
<keyword evidence="5" id="KW-0418">Kinase</keyword>
<dbReference type="GO" id="GO:0007166">
    <property type="term" value="P:cell surface receptor signaling pathway"/>
    <property type="evidence" value="ECO:0007669"/>
    <property type="project" value="InterPro"/>
</dbReference>
<accession>A0A921ULD9</accession>
<evidence type="ECO:0000313" key="11">
    <source>
        <dbReference type="EMBL" id="KAG0533831.1"/>
    </source>
</evidence>
<name>A0A921ULD9_SORBI</name>
<evidence type="ECO:0000256" key="1">
    <source>
        <dbReference type="ARBA" id="ARBA00012513"/>
    </source>
</evidence>
<dbReference type="EMBL" id="CM027683">
    <property type="protein sequence ID" value="KAG0533831.1"/>
    <property type="molecule type" value="Genomic_DNA"/>
</dbReference>
<dbReference type="CDD" id="cd21037">
    <property type="entry name" value="MLKL_NTD"/>
    <property type="match status" value="1"/>
</dbReference>
<comment type="catalytic activity">
    <reaction evidence="8">
        <text>L-seryl-[protein] + ATP = O-phospho-L-seryl-[protein] + ADP + H(+)</text>
        <dbReference type="Rhea" id="RHEA:17989"/>
        <dbReference type="Rhea" id="RHEA-COMP:9863"/>
        <dbReference type="Rhea" id="RHEA-COMP:11604"/>
        <dbReference type="ChEBI" id="CHEBI:15378"/>
        <dbReference type="ChEBI" id="CHEBI:29999"/>
        <dbReference type="ChEBI" id="CHEBI:30616"/>
        <dbReference type="ChEBI" id="CHEBI:83421"/>
        <dbReference type="ChEBI" id="CHEBI:456216"/>
        <dbReference type="EC" id="2.7.11.1"/>
    </reaction>
</comment>
<dbReference type="InterPro" id="IPR059179">
    <property type="entry name" value="MLKL-like_MCAfunc"/>
</dbReference>
<dbReference type="Pfam" id="PF00069">
    <property type="entry name" value="Pkinase"/>
    <property type="match status" value="1"/>
</dbReference>
<keyword evidence="2" id="KW-0723">Serine/threonine-protein kinase</keyword>
<evidence type="ECO:0000313" key="12">
    <source>
        <dbReference type="Proteomes" id="UP000807115"/>
    </source>
</evidence>
<dbReference type="Gene3D" id="1.10.510.10">
    <property type="entry name" value="Transferase(Phosphotransferase) domain 1"/>
    <property type="match status" value="1"/>
</dbReference>
<dbReference type="SMART" id="SM00220">
    <property type="entry name" value="S_TKc"/>
    <property type="match status" value="1"/>
</dbReference>
<protein>
    <recommendedName>
        <fullName evidence="1">non-specific serine/threonine protein kinase</fullName>
        <ecNumber evidence="1">2.7.11.1</ecNumber>
    </recommendedName>
</protein>
<dbReference type="GO" id="GO:0005524">
    <property type="term" value="F:ATP binding"/>
    <property type="evidence" value="ECO:0007669"/>
    <property type="project" value="UniProtKB-UniRule"/>
</dbReference>
<comment type="caution">
    <text evidence="11">The sequence shown here is derived from an EMBL/GenBank/DDBJ whole genome shotgun (WGS) entry which is preliminary data.</text>
</comment>
<dbReference type="InterPro" id="IPR008271">
    <property type="entry name" value="Ser/Thr_kinase_AS"/>
</dbReference>
<gene>
    <name evidence="11" type="ORF">BDA96_04G226700</name>
</gene>
<feature type="domain" description="Protein kinase" evidence="10">
    <location>
        <begin position="191"/>
        <end position="502"/>
    </location>
</feature>
<dbReference type="Pfam" id="PF25055">
    <property type="entry name" value="DUF7792"/>
    <property type="match status" value="1"/>
</dbReference>
<dbReference type="InterPro" id="IPR036537">
    <property type="entry name" value="Adaptor_Cbl_N_dom_sf"/>
</dbReference>
<organism evidence="11 12">
    <name type="scientific">Sorghum bicolor</name>
    <name type="common">Sorghum</name>
    <name type="synonym">Sorghum vulgare</name>
    <dbReference type="NCBI Taxonomy" id="4558"/>
    <lineage>
        <taxon>Eukaryota</taxon>
        <taxon>Viridiplantae</taxon>
        <taxon>Streptophyta</taxon>
        <taxon>Embryophyta</taxon>
        <taxon>Tracheophyta</taxon>
        <taxon>Spermatophyta</taxon>
        <taxon>Magnoliopsida</taxon>
        <taxon>Liliopsida</taxon>
        <taxon>Poales</taxon>
        <taxon>Poaceae</taxon>
        <taxon>PACMAD clade</taxon>
        <taxon>Panicoideae</taxon>
        <taxon>Andropogonodae</taxon>
        <taxon>Andropogoneae</taxon>
        <taxon>Sorghinae</taxon>
        <taxon>Sorghum</taxon>
    </lineage>
</organism>
<keyword evidence="3" id="KW-0808">Transferase</keyword>
<dbReference type="PANTHER" id="PTHR27006:SF601">
    <property type="entry name" value="PROTEIN KINASE DOMAIN-CONTAINING PROTEIN"/>
    <property type="match status" value="1"/>
</dbReference>
<evidence type="ECO:0000256" key="7">
    <source>
        <dbReference type="ARBA" id="ARBA00047899"/>
    </source>
</evidence>
<dbReference type="PROSITE" id="PS00108">
    <property type="entry name" value="PROTEIN_KINASE_ST"/>
    <property type="match status" value="1"/>
</dbReference>
<evidence type="ECO:0000256" key="8">
    <source>
        <dbReference type="ARBA" id="ARBA00048679"/>
    </source>
</evidence>
<comment type="catalytic activity">
    <reaction evidence="7">
        <text>L-threonyl-[protein] + ATP = O-phospho-L-threonyl-[protein] + ADP + H(+)</text>
        <dbReference type="Rhea" id="RHEA:46608"/>
        <dbReference type="Rhea" id="RHEA-COMP:11060"/>
        <dbReference type="Rhea" id="RHEA-COMP:11605"/>
        <dbReference type="ChEBI" id="CHEBI:15378"/>
        <dbReference type="ChEBI" id="CHEBI:30013"/>
        <dbReference type="ChEBI" id="CHEBI:30616"/>
        <dbReference type="ChEBI" id="CHEBI:61977"/>
        <dbReference type="ChEBI" id="CHEBI:456216"/>
        <dbReference type="EC" id="2.7.11.1"/>
    </reaction>
</comment>
<dbReference type="PROSITE" id="PS00107">
    <property type="entry name" value="PROTEIN_KINASE_ATP"/>
    <property type="match status" value="1"/>
</dbReference>
<evidence type="ECO:0000256" key="2">
    <source>
        <dbReference type="ARBA" id="ARBA00022527"/>
    </source>
</evidence>
<keyword evidence="4 9" id="KW-0547">Nucleotide-binding</keyword>
<dbReference type="FunFam" id="1.10.510.10:FF:001023">
    <property type="entry name" value="Os07g0541700 protein"/>
    <property type="match status" value="1"/>
</dbReference>
<dbReference type="InterPro" id="IPR056694">
    <property type="entry name" value="DUF7792"/>
</dbReference>
<dbReference type="SUPFAM" id="SSF56112">
    <property type="entry name" value="Protein kinase-like (PK-like)"/>
    <property type="match status" value="1"/>
</dbReference>
<dbReference type="InterPro" id="IPR017441">
    <property type="entry name" value="Protein_kinase_ATP_BS"/>
</dbReference>
<evidence type="ECO:0000256" key="3">
    <source>
        <dbReference type="ARBA" id="ARBA00022679"/>
    </source>
</evidence>
<dbReference type="Proteomes" id="UP000807115">
    <property type="component" value="Chromosome 4"/>
</dbReference>
<evidence type="ECO:0000256" key="9">
    <source>
        <dbReference type="PROSITE-ProRule" id="PRU10141"/>
    </source>
</evidence>
<reference evidence="11" key="2">
    <citation type="submission" date="2020-10" db="EMBL/GenBank/DDBJ databases">
        <authorList>
            <person name="Cooper E.A."/>
            <person name="Brenton Z.W."/>
            <person name="Flinn B.S."/>
            <person name="Jenkins J."/>
            <person name="Shu S."/>
            <person name="Flowers D."/>
            <person name="Luo F."/>
            <person name="Wang Y."/>
            <person name="Xia P."/>
            <person name="Barry K."/>
            <person name="Daum C."/>
            <person name="Lipzen A."/>
            <person name="Yoshinaga Y."/>
            <person name="Schmutz J."/>
            <person name="Saski C."/>
            <person name="Vermerris W."/>
            <person name="Kresovich S."/>
        </authorList>
    </citation>
    <scope>NUCLEOTIDE SEQUENCE</scope>
</reference>
<dbReference type="Gene3D" id="3.30.200.20">
    <property type="entry name" value="Phosphorylase Kinase, domain 1"/>
    <property type="match status" value="1"/>
</dbReference>
<dbReference type="InterPro" id="IPR011009">
    <property type="entry name" value="Kinase-like_dom_sf"/>
</dbReference>
<dbReference type="GO" id="GO:0004674">
    <property type="term" value="F:protein serine/threonine kinase activity"/>
    <property type="evidence" value="ECO:0007669"/>
    <property type="project" value="UniProtKB-KW"/>
</dbReference>
<evidence type="ECO:0000256" key="5">
    <source>
        <dbReference type="ARBA" id="ARBA00022777"/>
    </source>
</evidence>
<dbReference type="InterPro" id="IPR000719">
    <property type="entry name" value="Prot_kinase_dom"/>
</dbReference>
<evidence type="ECO:0000256" key="6">
    <source>
        <dbReference type="ARBA" id="ARBA00022840"/>
    </source>
</evidence>
<sequence>MADPIGTANQIVKMALAIRRAVQTVRRNEEECRDIEQLATRVSSILSQLLETAAAAATSDPAMDGAMAALERSLDRALKLVTSCQKRSTMHRVCAAGAMARQLRRVQDDILRQMVLGVFATTTQLTLSLNMLVQPGAGAPPPAHPPRSGSRWPSSLGIEARIRHLRFSGLEATAGLKMFSLSELETATDHFSEENIIGRGGHSIVYKGVLDDGLMVAIKLYNPSSRIPADRLHERVYDELRLVSKLRHKNFVNFLGYCLAVEEVNEDEGSEDESFRITQVSSSFMVGEYMPNGSLDRIINGIGSRLHWSSVFHIIQGIAQGVKILHDRHIVHLDLKPSNILLDSDFNAKIGDFGVARELDLGEDDLSNNHFVGSMRYTAPEYYGNRRLKSSMTKGESLMKKDVYGFGVTLLDILSSMCISEAARCQPSLEWAWNLQQASRMNFLMNKTRQMEKLFDPSLCENTQLKMIRRCIEIGLLCTQENPMDRPTMREILDMLDGKNKLPTPRKPRYIK</sequence>
<dbReference type="PROSITE" id="PS50011">
    <property type="entry name" value="PROTEIN_KINASE_DOM"/>
    <property type="match status" value="1"/>
</dbReference>
<feature type="binding site" evidence="9">
    <location>
        <position position="219"/>
    </location>
    <ligand>
        <name>ATP</name>
        <dbReference type="ChEBI" id="CHEBI:30616"/>
    </ligand>
</feature>
<evidence type="ECO:0000259" key="10">
    <source>
        <dbReference type="PROSITE" id="PS50011"/>
    </source>
</evidence>
<keyword evidence="6 9" id="KW-0067">ATP-binding</keyword>
<evidence type="ECO:0000256" key="4">
    <source>
        <dbReference type="ARBA" id="ARBA00022741"/>
    </source>
</evidence>
<dbReference type="PANTHER" id="PTHR27006">
    <property type="entry name" value="PROMASTIGOTE SURFACE ANTIGEN PROTEIN PSA"/>
    <property type="match status" value="1"/>
</dbReference>
<dbReference type="Gene3D" id="1.20.930.20">
    <property type="entry name" value="Adaptor protein Cbl, N-terminal domain"/>
    <property type="match status" value="1"/>
</dbReference>